<dbReference type="Proteomes" id="UP001055811">
    <property type="component" value="Linkage Group LG03"/>
</dbReference>
<evidence type="ECO:0000313" key="2">
    <source>
        <dbReference type="Proteomes" id="UP001055811"/>
    </source>
</evidence>
<reference evidence="1 2" key="2">
    <citation type="journal article" date="2022" name="Mol. Ecol. Resour.">
        <title>The genomes of chicory, endive, great burdock and yacon provide insights into Asteraceae paleo-polyploidization history and plant inulin production.</title>
        <authorList>
            <person name="Fan W."/>
            <person name="Wang S."/>
            <person name="Wang H."/>
            <person name="Wang A."/>
            <person name="Jiang F."/>
            <person name="Liu H."/>
            <person name="Zhao H."/>
            <person name="Xu D."/>
            <person name="Zhang Y."/>
        </authorList>
    </citation>
    <scope>NUCLEOTIDE SEQUENCE [LARGE SCALE GENOMIC DNA]</scope>
    <source>
        <strain evidence="2">cv. Punajuju</strain>
        <tissue evidence="1">Leaves</tissue>
    </source>
</reference>
<dbReference type="EMBL" id="CM042011">
    <property type="protein sequence ID" value="KAI3764465.1"/>
    <property type="molecule type" value="Genomic_DNA"/>
</dbReference>
<sequence length="350" mass="39023">MINGFLRLSNVKFLSLNSNALSTLQFLGLMLNLIPHHQKSAFVIGLSVQHEEIIWASVPFVTTQEESQQCQLKKTRIFLPHKVVLTARDENKGKKAMETLKDHALSQHANIVFHQLDVLDPSSISSLVDFIKSKYGKLDILVNNAAVLGVNVDFHALEASIDDKEPGYINWGEVSTQPYNLGEECIQTNYYGAKRMIEAFTPLLSLSESPRIVNVSSSSGKLKFVINEWASNILNDIKALSEEGIDEILEVFLKDLKEDSLETKNWPAFLSAYTLSNAAMNAYTRLLAKKHPSFIINSVCPGYVKTSINYLSGFLNVEEGAQSITKLVLLPMDGQGQSGLFFYRDVISSF</sequence>
<evidence type="ECO:0000313" key="1">
    <source>
        <dbReference type="EMBL" id="KAI3764465.1"/>
    </source>
</evidence>
<keyword evidence="2" id="KW-1185">Reference proteome</keyword>
<reference evidence="2" key="1">
    <citation type="journal article" date="2022" name="Mol. Ecol. Resour.">
        <title>The genomes of chicory, endive, great burdock and yacon provide insights into Asteraceae palaeo-polyploidization history and plant inulin production.</title>
        <authorList>
            <person name="Fan W."/>
            <person name="Wang S."/>
            <person name="Wang H."/>
            <person name="Wang A."/>
            <person name="Jiang F."/>
            <person name="Liu H."/>
            <person name="Zhao H."/>
            <person name="Xu D."/>
            <person name="Zhang Y."/>
        </authorList>
    </citation>
    <scope>NUCLEOTIDE SEQUENCE [LARGE SCALE GENOMIC DNA]</scope>
    <source>
        <strain evidence="2">cv. Punajuju</strain>
    </source>
</reference>
<name>A0ACB9F0Q1_CICIN</name>
<organism evidence="1 2">
    <name type="scientific">Cichorium intybus</name>
    <name type="common">Chicory</name>
    <dbReference type="NCBI Taxonomy" id="13427"/>
    <lineage>
        <taxon>Eukaryota</taxon>
        <taxon>Viridiplantae</taxon>
        <taxon>Streptophyta</taxon>
        <taxon>Embryophyta</taxon>
        <taxon>Tracheophyta</taxon>
        <taxon>Spermatophyta</taxon>
        <taxon>Magnoliopsida</taxon>
        <taxon>eudicotyledons</taxon>
        <taxon>Gunneridae</taxon>
        <taxon>Pentapetalae</taxon>
        <taxon>asterids</taxon>
        <taxon>campanulids</taxon>
        <taxon>Asterales</taxon>
        <taxon>Asteraceae</taxon>
        <taxon>Cichorioideae</taxon>
        <taxon>Cichorieae</taxon>
        <taxon>Cichoriinae</taxon>
        <taxon>Cichorium</taxon>
    </lineage>
</organism>
<protein>
    <submittedName>
        <fullName evidence="1">Uncharacterized protein</fullName>
    </submittedName>
</protein>
<accession>A0ACB9F0Q1</accession>
<proteinExistence type="predicted"/>
<comment type="caution">
    <text evidence="1">The sequence shown here is derived from an EMBL/GenBank/DDBJ whole genome shotgun (WGS) entry which is preliminary data.</text>
</comment>
<gene>
    <name evidence="1" type="ORF">L2E82_14474</name>
</gene>